<dbReference type="RefSeq" id="WP_085885804.1">
    <property type="nucleotide sequence ID" value="NZ_FWFR01000008.1"/>
</dbReference>
<dbReference type="Gene3D" id="3.15.30.10">
    <property type="entry name" value="putative capsid protein of prophage domain like"/>
    <property type="match status" value="1"/>
</dbReference>
<dbReference type="AlphaFoldDB" id="A0A1Y5U063"/>
<dbReference type="InterPro" id="IPR005564">
    <property type="entry name" value="Major_capsid_GpE"/>
</dbReference>
<gene>
    <name evidence="1" type="ORF">OCH7691_04470</name>
</gene>
<reference evidence="1 2" key="1">
    <citation type="submission" date="2017-03" db="EMBL/GenBank/DDBJ databases">
        <authorList>
            <person name="Afonso C.L."/>
            <person name="Miller P.J."/>
            <person name="Scott M.A."/>
            <person name="Spackman E."/>
            <person name="Goraichik I."/>
            <person name="Dimitrov K.M."/>
            <person name="Suarez D.L."/>
            <person name="Swayne D.E."/>
        </authorList>
    </citation>
    <scope>NUCLEOTIDE SEQUENCE [LARGE SCALE GENOMIC DNA]</scope>
    <source>
        <strain evidence="1 2">CECT 7691</strain>
    </source>
</reference>
<dbReference type="EMBL" id="FWFR01000008">
    <property type="protein sequence ID" value="SLN77587.1"/>
    <property type="molecule type" value="Genomic_DNA"/>
</dbReference>
<sequence length="339" mass="38115">MDIYSTTVLRKVVRDLKQPQSFLLDMFFPELVESPTEDIKFDVDEGKRRVAPFVSPLREGRVVKSRGFRTDTFQPAYIKDKRVFDPNRAIRRTIGERIGGELTPAQRVQANLNFEMQDQLGMLTRRLELMAGDVLLDGKAVIEGEDYPAVEVDFARDSTLTEALTLAARWGEANVSPSTDLETWSTRILKKSGAVPTDAVFTPDAWALFKKDPEVKEALDLRRGGSSSFEIGLQVGTGGIYKGDFGNFRLWVYNDWYIDPLDDQEKPILPAYSVILGSAQVEGVRYFGAVRDEEANFEAMTFFPKSWVEKDPAVRILMMQSAPLLVPSRPNASFAASVR</sequence>
<protein>
    <submittedName>
        <fullName evidence="1">Phage major capsid protein E</fullName>
    </submittedName>
</protein>
<evidence type="ECO:0000313" key="2">
    <source>
        <dbReference type="Proteomes" id="UP000193200"/>
    </source>
</evidence>
<proteinExistence type="inferred from homology"/>
<evidence type="ECO:0000313" key="1">
    <source>
        <dbReference type="EMBL" id="SLN77587.1"/>
    </source>
</evidence>
<dbReference type="Gene3D" id="3.30.1930.10">
    <property type="entry name" value="capsid protein of prophage domain"/>
    <property type="match status" value="1"/>
</dbReference>
<dbReference type="HAMAP" id="MF_04133">
    <property type="entry name" value="CAPSID_LAMBDA"/>
    <property type="match status" value="1"/>
</dbReference>
<dbReference type="OrthoDB" id="5449178at2"/>
<organism evidence="1 2">
    <name type="scientific">Oceanibacterium hippocampi</name>
    <dbReference type="NCBI Taxonomy" id="745714"/>
    <lineage>
        <taxon>Bacteria</taxon>
        <taxon>Pseudomonadati</taxon>
        <taxon>Pseudomonadota</taxon>
        <taxon>Alphaproteobacteria</taxon>
        <taxon>Sneathiellales</taxon>
        <taxon>Sneathiellaceae</taxon>
        <taxon>Oceanibacterium</taxon>
    </lineage>
</organism>
<dbReference type="Pfam" id="PF03864">
    <property type="entry name" value="Phage_cap_E"/>
    <property type="match status" value="1"/>
</dbReference>
<dbReference type="Proteomes" id="UP000193200">
    <property type="component" value="Unassembled WGS sequence"/>
</dbReference>
<dbReference type="InParanoid" id="A0A1Y5U063"/>
<accession>A0A1Y5U063</accession>
<name>A0A1Y5U063_9PROT</name>
<keyword evidence="2" id="KW-1185">Reference proteome</keyword>